<dbReference type="RefSeq" id="XP_008600774.1">
    <property type="nucleotide sequence ID" value="XM_008602552.1"/>
</dbReference>
<dbReference type="Proteomes" id="UP000002762">
    <property type="component" value="Unassembled WGS sequence"/>
</dbReference>
<name>J4KM88_BEAB2</name>
<proteinExistence type="predicted"/>
<dbReference type="InParanoid" id="J4KM88"/>
<protein>
    <submittedName>
        <fullName evidence="1">Uncharacterized protein</fullName>
    </submittedName>
</protein>
<keyword evidence="2" id="KW-1185">Reference proteome</keyword>
<dbReference type="AlphaFoldDB" id="J4KM88"/>
<dbReference type="HOGENOM" id="CLU_1660411_0_0_1"/>
<organism evidence="1 2">
    <name type="scientific">Beauveria bassiana (strain ARSEF 2860)</name>
    <name type="common">White muscardine disease fungus</name>
    <name type="synonym">Tritirachium shiotae</name>
    <dbReference type="NCBI Taxonomy" id="655819"/>
    <lineage>
        <taxon>Eukaryota</taxon>
        <taxon>Fungi</taxon>
        <taxon>Dikarya</taxon>
        <taxon>Ascomycota</taxon>
        <taxon>Pezizomycotina</taxon>
        <taxon>Sordariomycetes</taxon>
        <taxon>Hypocreomycetidae</taxon>
        <taxon>Hypocreales</taxon>
        <taxon>Cordycipitaceae</taxon>
        <taxon>Beauveria</taxon>
    </lineage>
</organism>
<accession>J4KM88</accession>
<dbReference type="GeneID" id="19890467"/>
<reference evidence="1 2" key="1">
    <citation type="journal article" date="2012" name="Sci. Rep.">
        <title>Genomic perspectives on the evolution of fungal entomopathogenicity in Beauveria bassiana.</title>
        <authorList>
            <person name="Xiao G."/>
            <person name="Ying S.H."/>
            <person name="Zheng P."/>
            <person name="Wang Z.L."/>
            <person name="Zhang S."/>
            <person name="Xie X.Q."/>
            <person name="Shang Y."/>
            <person name="St Leger R.J."/>
            <person name="Zhao G.P."/>
            <person name="Wang C."/>
            <person name="Feng M.G."/>
        </authorList>
    </citation>
    <scope>NUCLEOTIDE SEQUENCE [LARGE SCALE GENOMIC DNA]</scope>
    <source>
        <strain evidence="1 2">ARSEF 2860</strain>
    </source>
</reference>
<sequence length="159" mass="17925">MAESTEERGVIYHIASPAPRKRMLTRPSIIWQLQGFDQTGSLQETLNFHSVSIWVSLISREVCRLRKTGRGSPAVILTRDSMTAEDEAASTIVQEVLSGVVAAGSYYNRPGSCYRLFGWVWTRHMDCRIMKRGEELFEMLVNDHITMHLQVAGGVRSVP</sequence>
<evidence type="ECO:0000313" key="2">
    <source>
        <dbReference type="Proteomes" id="UP000002762"/>
    </source>
</evidence>
<dbReference type="EMBL" id="JH725174">
    <property type="protein sequence ID" value="EJP63529.1"/>
    <property type="molecule type" value="Genomic_DNA"/>
</dbReference>
<gene>
    <name evidence="1" type="ORF">BBA_07455</name>
</gene>
<evidence type="ECO:0000313" key="1">
    <source>
        <dbReference type="EMBL" id="EJP63529.1"/>
    </source>
</evidence>